<feature type="transmembrane region" description="Helical" evidence="2">
    <location>
        <begin position="343"/>
        <end position="366"/>
    </location>
</feature>
<evidence type="ECO:0000256" key="1">
    <source>
        <dbReference type="SAM" id="MobiDB-lite"/>
    </source>
</evidence>
<feature type="region of interest" description="Disordered" evidence="1">
    <location>
        <begin position="1"/>
        <end position="51"/>
    </location>
</feature>
<dbReference type="STRING" id="1793.AWC04_14935"/>
<name>A0A1X1R7Q1_MYCFA</name>
<organism evidence="3 4">
    <name type="scientific">Mycolicibacterium fallax</name>
    <name type="common">Mycobacterium fallax</name>
    <dbReference type="NCBI Taxonomy" id="1793"/>
    <lineage>
        <taxon>Bacteria</taxon>
        <taxon>Bacillati</taxon>
        <taxon>Actinomycetota</taxon>
        <taxon>Actinomycetes</taxon>
        <taxon>Mycobacteriales</taxon>
        <taxon>Mycobacteriaceae</taxon>
        <taxon>Mycolicibacterium</taxon>
    </lineage>
</organism>
<sequence length="379" mass="41466">MTESREPTHGGGNKITIVDLTDEDFEPEPTTDDVADDDGVLDMTPDKPVVPVWTTEDTGLTALWSPPEPPKHRPSLRVIAAVVAVVLGVGVLAGTVYTRLNPTYSVSLSEEAQAAQNHQQDRFDEWLASYPSTVRNARGEGGEWVSEPKDGRFGDVAFRRDLLAGSKFSEMPAGVPPLNEWDGRRAALVSLSKELAATRKPWVFLANEYEVPTGRNEDGDGRIIIGGEHVPVRTDALPTEVKKLMASLYADGFVNARNQIAATYGLDKIHSQLTIDREGIDSVTMPRTYVDAKWADVDALPAGSRERAEAEAEYQVAMLNRTDDDAKFVLGTDVTVTEHRMGWVTYYALLTLGFLLIVAVLFPAALREIDNAEDSRSAA</sequence>
<comment type="caution">
    <text evidence="3">The sequence shown here is derived from an EMBL/GenBank/DDBJ whole genome shotgun (WGS) entry which is preliminary data.</text>
</comment>
<reference evidence="3 4" key="1">
    <citation type="submission" date="2016-01" db="EMBL/GenBank/DDBJ databases">
        <title>The new phylogeny of the genus Mycobacterium.</title>
        <authorList>
            <person name="Tarcisio F."/>
            <person name="Conor M."/>
            <person name="Antonella G."/>
            <person name="Elisabetta G."/>
            <person name="Giulia F.S."/>
            <person name="Sara T."/>
            <person name="Anna F."/>
            <person name="Clotilde B."/>
            <person name="Roberto B."/>
            <person name="Veronica D.S."/>
            <person name="Fabio R."/>
            <person name="Monica P."/>
            <person name="Olivier J."/>
            <person name="Enrico T."/>
            <person name="Nicola S."/>
        </authorList>
    </citation>
    <scope>NUCLEOTIDE SEQUENCE [LARGE SCALE GENOMIC DNA]</scope>
    <source>
        <strain evidence="3 4">DSM 44179</strain>
    </source>
</reference>
<protein>
    <submittedName>
        <fullName evidence="3">Uncharacterized protein</fullName>
    </submittedName>
</protein>
<evidence type="ECO:0000313" key="3">
    <source>
        <dbReference type="EMBL" id="ORV00965.1"/>
    </source>
</evidence>
<dbReference type="AlphaFoldDB" id="A0A1X1R7Q1"/>
<dbReference type="Proteomes" id="UP000193484">
    <property type="component" value="Unassembled WGS sequence"/>
</dbReference>
<feature type="transmembrane region" description="Helical" evidence="2">
    <location>
        <begin position="78"/>
        <end position="97"/>
    </location>
</feature>
<evidence type="ECO:0000313" key="4">
    <source>
        <dbReference type="Proteomes" id="UP000193484"/>
    </source>
</evidence>
<keyword evidence="2" id="KW-0812">Transmembrane</keyword>
<keyword evidence="2" id="KW-0472">Membrane</keyword>
<dbReference type="EMBL" id="LQOJ01000048">
    <property type="protein sequence ID" value="ORV00965.1"/>
    <property type="molecule type" value="Genomic_DNA"/>
</dbReference>
<keyword evidence="2" id="KW-1133">Transmembrane helix</keyword>
<dbReference type="RefSeq" id="WP_085098099.1">
    <property type="nucleotide sequence ID" value="NZ_AP022603.1"/>
</dbReference>
<evidence type="ECO:0000256" key="2">
    <source>
        <dbReference type="SAM" id="Phobius"/>
    </source>
</evidence>
<accession>A0A1X1R7Q1</accession>
<feature type="compositionally biased region" description="Acidic residues" evidence="1">
    <location>
        <begin position="20"/>
        <end position="40"/>
    </location>
</feature>
<gene>
    <name evidence="3" type="ORF">AWC04_14935</name>
</gene>
<proteinExistence type="predicted"/>
<keyword evidence="4" id="KW-1185">Reference proteome</keyword>